<keyword evidence="3" id="KW-1185">Reference proteome</keyword>
<dbReference type="InterPro" id="IPR036610">
    <property type="entry name" value="PEBP-like_sf"/>
</dbReference>
<proteinExistence type="predicted"/>
<evidence type="ECO:0000256" key="1">
    <source>
        <dbReference type="SAM" id="SignalP"/>
    </source>
</evidence>
<organism evidence="2 3">
    <name type="scientific">Desulfuromusa kysingii</name>
    <dbReference type="NCBI Taxonomy" id="37625"/>
    <lineage>
        <taxon>Bacteria</taxon>
        <taxon>Pseudomonadati</taxon>
        <taxon>Thermodesulfobacteriota</taxon>
        <taxon>Desulfuromonadia</taxon>
        <taxon>Desulfuromonadales</taxon>
        <taxon>Geopsychrobacteraceae</taxon>
        <taxon>Desulfuromusa</taxon>
    </lineage>
</organism>
<dbReference type="EMBL" id="FNQN01000002">
    <property type="protein sequence ID" value="SDZ93662.1"/>
    <property type="molecule type" value="Genomic_DNA"/>
</dbReference>
<keyword evidence="1" id="KW-0732">Signal</keyword>
<evidence type="ECO:0000313" key="3">
    <source>
        <dbReference type="Proteomes" id="UP000199409"/>
    </source>
</evidence>
<sequence>MKLNLLMIITIMTLTFSTNAFALEVNFADNTWDGIKVPAGQQCQKFGGDNPATPKWIVSDIPAGSNALLLEYSDRDSERMNNGGHGRMQFAINTSASTVTIPSVPGHTYMLPQGFTMVEAHRGPGWDKEGAYMPPCSGGKDHAYYLTIKALKDEMVTAETVIEMGKY</sequence>
<protein>
    <recommendedName>
        <fullName evidence="4">Phospholipid-binding protein, PBP family</fullName>
    </recommendedName>
</protein>
<dbReference type="SUPFAM" id="SSF49777">
    <property type="entry name" value="PEBP-like"/>
    <property type="match status" value="1"/>
</dbReference>
<name>A0A1H3X4W1_9BACT</name>
<dbReference type="RefSeq" id="WP_175498258.1">
    <property type="nucleotide sequence ID" value="NZ_FNQN01000002.1"/>
</dbReference>
<feature type="signal peptide" evidence="1">
    <location>
        <begin position="1"/>
        <end position="22"/>
    </location>
</feature>
<dbReference type="Gene3D" id="3.90.280.10">
    <property type="entry name" value="PEBP-like"/>
    <property type="match status" value="1"/>
</dbReference>
<dbReference type="Proteomes" id="UP000199409">
    <property type="component" value="Unassembled WGS sequence"/>
</dbReference>
<dbReference type="STRING" id="37625.SAMN05660420_00798"/>
<accession>A0A1H3X4W1</accession>
<evidence type="ECO:0000313" key="2">
    <source>
        <dbReference type="EMBL" id="SDZ93662.1"/>
    </source>
</evidence>
<evidence type="ECO:0008006" key="4">
    <source>
        <dbReference type="Google" id="ProtNLM"/>
    </source>
</evidence>
<gene>
    <name evidence="2" type="ORF">SAMN05660420_00798</name>
</gene>
<dbReference type="AlphaFoldDB" id="A0A1H3X4W1"/>
<reference evidence="2 3" key="1">
    <citation type="submission" date="2016-10" db="EMBL/GenBank/DDBJ databases">
        <authorList>
            <person name="de Groot N.N."/>
        </authorList>
    </citation>
    <scope>NUCLEOTIDE SEQUENCE [LARGE SCALE GENOMIC DNA]</scope>
    <source>
        <strain evidence="2 3">DSM 7343</strain>
    </source>
</reference>
<feature type="chain" id="PRO_5011598655" description="Phospholipid-binding protein, PBP family" evidence="1">
    <location>
        <begin position="23"/>
        <end position="167"/>
    </location>
</feature>